<accession>A0A842HVR2</accession>
<sequence length="182" mass="19890">MRIAAFCALALLAAGPGAAHVETRSFLVTGDEEAVLIVTLPWVATVDWENRATLWTAEGPVALTYEGECDLGFDWRRMEREPGDALLPPWLRHTAGWYEQHGHVGDFLCGNARPAMISRRMHPRRVAERFRALVAAGLRPEPARGIAIASDGAPLVDALTEADVSGALDEARERARAIIVQE</sequence>
<feature type="chain" id="PRO_5032728293" evidence="1">
    <location>
        <begin position="20"/>
        <end position="182"/>
    </location>
</feature>
<name>A0A842HVR2_9SPHN</name>
<organism evidence="2 3">
    <name type="scientific">Parasphingopyxis marina</name>
    <dbReference type="NCBI Taxonomy" id="2761622"/>
    <lineage>
        <taxon>Bacteria</taxon>
        <taxon>Pseudomonadati</taxon>
        <taxon>Pseudomonadota</taxon>
        <taxon>Alphaproteobacteria</taxon>
        <taxon>Sphingomonadales</taxon>
        <taxon>Sphingomonadaceae</taxon>
        <taxon>Parasphingopyxis</taxon>
    </lineage>
</organism>
<dbReference type="Proteomes" id="UP000564378">
    <property type="component" value="Unassembled WGS sequence"/>
</dbReference>
<gene>
    <name evidence="2" type="ORF">H6P80_02665</name>
</gene>
<evidence type="ECO:0000313" key="2">
    <source>
        <dbReference type="EMBL" id="MBC2776517.1"/>
    </source>
</evidence>
<evidence type="ECO:0000313" key="3">
    <source>
        <dbReference type="Proteomes" id="UP000564378"/>
    </source>
</evidence>
<dbReference type="EMBL" id="JACJVJ010000001">
    <property type="protein sequence ID" value="MBC2776517.1"/>
    <property type="molecule type" value="Genomic_DNA"/>
</dbReference>
<protein>
    <submittedName>
        <fullName evidence="2">Uncharacterized protein</fullName>
    </submittedName>
</protein>
<reference evidence="2 3" key="1">
    <citation type="submission" date="2020-08" db="EMBL/GenBank/DDBJ databases">
        <title>Draft genome sequence of Parasphingopyxis sp. GrpM-11.</title>
        <authorList>
            <person name="Oh J."/>
            <person name="Roh D.-H."/>
        </authorList>
    </citation>
    <scope>NUCLEOTIDE SEQUENCE [LARGE SCALE GENOMIC DNA]</scope>
    <source>
        <strain evidence="2 3">GrpM-11</strain>
    </source>
</reference>
<comment type="caution">
    <text evidence="2">The sequence shown here is derived from an EMBL/GenBank/DDBJ whole genome shotgun (WGS) entry which is preliminary data.</text>
</comment>
<dbReference type="AlphaFoldDB" id="A0A842HVR2"/>
<keyword evidence="1" id="KW-0732">Signal</keyword>
<keyword evidence="3" id="KW-1185">Reference proteome</keyword>
<dbReference type="RefSeq" id="WP_185799793.1">
    <property type="nucleotide sequence ID" value="NZ_JACJVJ010000001.1"/>
</dbReference>
<evidence type="ECO:0000256" key="1">
    <source>
        <dbReference type="SAM" id="SignalP"/>
    </source>
</evidence>
<feature type="signal peptide" evidence="1">
    <location>
        <begin position="1"/>
        <end position="19"/>
    </location>
</feature>
<proteinExistence type="predicted"/>